<dbReference type="EMBL" id="BLXT01003904">
    <property type="protein sequence ID" value="GFO07676.1"/>
    <property type="molecule type" value="Genomic_DNA"/>
</dbReference>
<evidence type="ECO:0000313" key="2">
    <source>
        <dbReference type="Proteomes" id="UP000735302"/>
    </source>
</evidence>
<evidence type="ECO:0000313" key="1">
    <source>
        <dbReference type="EMBL" id="GFO07676.1"/>
    </source>
</evidence>
<accession>A0AAV4A8Z7</accession>
<keyword evidence="2" id="KW-1185">Reference proteome</keyword>
<reference evidence="1 2" key="1">
    <citation type="journal article" date="2021" name="Elife">
        <title>Chloroplast acquisition without the gene transfer in kleptoplastic sea slugs, Plakobranchus ocellatus.</title>
        <authorList>
            <person name="Maeda T."/>
            <person name="Takahashi S."/>
            <person name="Yoshida T."/>
            <person name="Shimamura S."/>
            <person name="Takaki Y."/>
            <person name="Nagai Y."/>
            <person name="Toyoda A."/>
            <person name="Suzuki Y."/>
            <person name="Arimoto A."/>
            <person name="Ishii H."/>
            <person name="Satoh N."/>
            <person name="Nishiyama T."/>
            <person name="Hasebe M."/>
            <person name="Maruyama T."/>
            <person name="Minagawa J."/>
            <person name="Obokata J."/>
            <person name="Shigenobu S."/>
        </authorList>
    </citation>
    <scope>NUCLEOTIDE SEQUENCE [LARGE SCALE GENOMIC DNA]</scope>
</reference>
<dbReference type="Proteomes" id="UP000735302">
    <property type="component" value="Unassembled WGS sequence"/>
</dbReference>
<sequence>MYRPLPVPVLECYKSTSMVLLLPEIISLHKLLSFHVPKINYDYTQPLNRCYSPPGALNQSANTKQVSYFSQSYKTNEPTGVQKKKINLSDRVIPEIAHPCLDSAGSYRRQG</sequence>
<comment type="caution">
    <text evidence="1">The sequence shown here is derived from an EMBL/GenBank/DDBJ whole genome shotgun (WGS) entry which is preliminary data.</text>
</comment>
<protein>
    <submittedName>
        <fullName evidence="1">Uncharacterized protein</fullName>
    </submittedName>
</protein>
<organism evidence="1 2">
    <name type="scientific">Plakobranchus ocellatus</name>
    <dbReference type="NCBI Taxonomy" id="259542"/>
    <lineage>
        <taxon>Eukaryota</taxon>
        <taxon>Metazoa</taxon>
        <taxon>Spiralia</taxon>
        <taxon>Lophotrochozoa</taxon>
        <taxon>Mollusca</taxon>
        <taxon>Gastropoda</taxon>
        <taxon>Heterobranchia</taxon>
        <taxon>Euthyneura</taxon>
        <taxon>Panpulmonata</taxon>
        <taxon>Sacoglossa</taxon>
        <taxon>Placobranchoidea</taxon>
        <taxon>Plakobranchidae</taxon>
        <taxon>Plakobranchus</taxon>
    </lineage>
</organism>
<gene>
    <name evidence="1" type="ORF">PoB_003418100</name>
</gene>
<dbReference type="AlphaFoldDB" id="A0AAV4A8Z7"/>
<proteinExistence type="predicted"/>
<name>A0AAV4A8Z7_9GAST</name>